<reference evidence="3" key="1">
    <citation type="journal article" date="2017" name="Nature">
        <title>The sunflower genome provides insights into oil metabolism, flowering and Asterid evolution.</title>
        <authorList>
            <person name="Badouin H."/>
            <person name="Gouzy J."/>
            <person name="Grassa C.J."/>
            <person name="Murat F."/>
            <person name="Staton S.E."/>
            <person name="Cottret L."/>
            <person name="Lelandais-Briere C."/>
            <person name="Owens G.L."/>
            <person name="Carrere S."/>
            <person name="Mayjonade B."/>
            <person name="Legrand L."/>
            <person name="Gill N."/>
            <person name="Kane N.C."/>
            <person name="Bowers J.E."/>
            <person name="Hubner S."/>
            <person name="Bellec A."/>
            <person name="Berard A."/>
            <person name="Berges H."/>
            <person name="Blanchet N."/>
            <person name="Boniface M.C."/>
            <person name="Brunel D."/>
            <person name="Catrice O."/>
            <person name="Chaidir N."/>
            <person name="Claudel C."/>
            <person name="Donnadieu C."/>
            <person name="Faraut T."/>
            <person name="Fievet G."/>
            <person name="Helmstetter N."/>
            <person name="King M."/>
            <person name="Knapp S.J."/>
            <person name="Lai Z."/>
            <person name="Le Paslier M.C."/>
            <person name="Lippi Y."/>
            <person name="Lorenzon L."/>
            <person name="Mandel J.R."/>
            <person name="Marage G."/>
            <person name="Marchand G."/>
            <person name="Marquand E."/>
            <person name="Bret-Mestries E."/>
            <person name="Morien E."/>
            <person name="Nambeesan S."/>
            <person name="Nguyen T."/>
            <person name="Pegot-Espagnet P."/>
            <person name="Pouilly N."/>
            <person name="Raftis F."/>
            <person name="Sallet E."/>
            <person name="Schiex T."/>
            <person name="Thomas J."/>
            <person name="Vandecasteele C."/>
            <person name="Vares D."/>
            <person name="Vear F."/>
            <person name="Vautrin S."/>
            <person name="Crespi M."/>
            <person name="Mangin B."/>
            <person name="Burke J.M."/>
            <person name="Salse J."/>
            <person name="Munos S."/>
            <person name="Vincourt P."/>
            <person name="Rieseberg L.H."/>
            <person name="Langlade N.B."/>
        </authorList>
    </citation>
    <scope>NUCLEOTIDE SEQUENCE [LARGE SCALE GENOMIC DNA]</scope>
    <source>
        <strain evidence="3">cv. SF193</strain>
    </source>
</reference>
<evidence type="ECO:0000313" key="2">
    <source>
        <dbReference type="EMBL" id="OTG38533.1"/>
    </source>
</evidence>
<evidence type="ECO:0000256" key="1">
    <source>
        <dbReference type="SAM" id="MobiDB-lite"/>
    </source>
</evidence>
<proteinExistence type="predicted"/>
<dbReference type="EMBL" id="CM007890">
    <property type="protein sequence ID" value="OTG38533.1"/>
    <property type="molecule type" value="Genomic_DNA"/>
</dbReference>
<organism evidence="2 3">
    <name type="scientific">Helianthus annuus</name>
    <name type="common">Common sunflower</name>
    <dbReference type="NCBI Taxonomy" id="4232"/>
    <lineage>
        <taxon>Eukaryota</taxon>
        <taxon>Viridiplantae</taxon>
        <taxon>Streptophyta</taxon>
        <taxon>Embryophyta</taxon>
        <taxon>Tracheophyta</taxon>
        <taxon>Spermatophyta</taxon>
        <taxon>Magnoliopsida</taxon>
        <taxon>eudicotyledons</taxon>
        <taxon>Gunneridae</taxon>
        <taxon>Pentapetalae</taxon>
        <taxon>asterids</taxon>
        <taxon>campanulids</taxon>
        <taxon>Asterales</taxon>
        <taxon>Asteraceae</taxon>
        <taxon>Asteroideae</taxon>
        <taxon>Heliantheae alliance</taxon>
        <taxon>Heliantheae</taxon>
        <taxon>Helianthus</taxon>
    </lineage>
</organism>
<keyword evidence="3" id="KW-1185">Reference proteome</keyword>
<feature type="compositionally biased region" description="Basic and acidic residues" evidence="1">
    <location>
        <begin position="58"/>
        <end position="68"/>
    </location>
</feature>
<evidence type="ECO:0000313" key="3">
    <source>
        <dbReference type="Proteomes" id="UP000215914"/>
    </source>
</evidence>
<feature type="compositionally biased region" description="Basic and acidic residues" evidence="1">
    <location>
        <begin position="122"/>
        <end position="131"/>
    </location>
</feature>
<name>A0A251VTR1_HELAN</name>
<accession>A0A251VTR1</accession>
<dbReference type="Proteomes" id="UP000215914">
    <property type="component" value="Chromosome 1"/>
</dbReference>
<gene>
    <name evidence="2" type="ORF">HannXRQ_Chr01g0030721</name>
</gene>
<dbReference type="AlphaFoldDB" id="A0A251VTR1"/>
<feature type="region of interest" description="Disordered" evidence="1">
    <location>
        <begin position="58"/>
        <end position="131"/>
    </location>
</feature>
<feature type="compositionally biased region" description="Polar residues" evidence="1">
    <location>
        <begin position="86"/>
        <end position="95"/>
    </location>
</feature>
<dbReference type="InParanoid" id="A0A251VTR1"/>
<protein>
    <submittedName>
        <fullName evidence="2">Uncharacterized protein</fullName>
    </submittedName>
</protein>
<sequence length="220" mass="25109">MMCMYLNISPKPNVYPIHLTTYSYWNHIQPLRLIPAMFRAPTFSHLRKFGSFISREVDASGKHERPPSLEDASLRSLNSPPGPITPATQPSTTDSDIQEKSSPLPPHAVVTESSCPLIPEKPITKRPSDPHELLLQRKQNDKGGQSEHSYNKTLNPYEIETRIEQRVITRVDVYIEAIRTEISKMEEQIHQMQETLGGRRKNNKIESGSKGIFRLLRSKI</sequence>